<evidence type="ECO:0000256" key="2">
    <source>
        <dbReference type="SAM" id="Phobius"/>
    </source>
</evidence>
<keyword evidence="2" id="KW-1133">Transmembrane helix</keyword>
<feature type="region of interest" description="Disordered" evidence="1">
    <location>
        <begin position="51"/>
        <end position="74"/>
    </location>
</feature>
<dbReference type="AlphaFoldDB" id="A0A6J4IDX8"/>
<evidence type="ECO:0000256" key="1">
    <source>
        <dbReference type="SAM" id="MobiDB-lite"/>
    </source>
</evidence>
<gene>
    <name evidence="3" type="ORF">AVDCRST_MAG92-1867</name>
</gene>
<proteinExistence type="predicted"/>
<feature type="transmembrane region" description="Helical" evidence="2">
    <location>
        <begin position="7"/>
        <end position="30"/>
    </location>
</feature>
<dbReference type="EMBL" id="CADCTM010000274">
    <property type="protein sequence ID" value="CAA9247672.1"/>
    <property type="molecule type" value="Genomic_DNA"/>
</dbReference>
<accession>A0A6J4IDX8</accession>
<name>A0A6J4IDX8_9CYAN</name>
<evidence type="ECO:0000313" key="3">
    <source>
        <dbReference type="EMBL" id="CAA9247672.1"/>
    </source>
</evidence>
<reference evidence="3" key="1">
    <citation type="submission" date="2020-02" db="EMBL/GenBank/DDBJ databases">
        <authorList>
            <person name="Meier V. D."/>
        </authorList>
    </citation>
    <scope>NUCLEOTIDE SEQUENCE</scope>
    <source>
        <strain evidence="3">AVDCRST_MAG92</strain>
    </source>
</reference>
<organism evidence="3">
    <name type="scientific">uncultured Coleofasciculus sp</name>
    <dbReference type="NCBI Taxonomy" id="1267456"/>
    <lineage>
        <taxon>Bacteria</taxon>
        <taxon>Bacillati</taxon>
        <taxon>Cyanobacteriota</taxon>
        <taxon>Cyanophyceae</taxon>
        <taxon>Coleofasciculales</taxon>
        <taxon>Coleofasciculaceae</taxon>
        <taxon>Coleofasciculus</taxon>
        <taxon>environmental samples</taxon>
    </lineage>
</organism>
<protein>
    <submittedName>
        <fullName evidence="3">Uncharacterized protein</fullName>
    </submittedName>
</protein>
<keyword evidence="2" id="KW-0812">Transmembrane</keyword>
<keyword evidence="2" id="KW-0472">Membrane</keyword>
<sequence length="74" mass="7690">MAIFRQYILPFLIVLVFCVALVAVSARIFLPADMASPAPIEEVESASKPAAKLDPAGLPPLDAANAPTSANSLP</sequence>